<dbReference type="AlphaFoldDB" id="A0A7W7Q4N1"/>
<reference evidence="3 4" key="1">
    <citation type="submission" date="2020-08" db="EMBL/GenBank/DDBJ databases">
        <title>Genomic Encyclopedia of Type Strains, Phase III (KMG-III): the genomes of soil and plant-associated and newly described type strains.</title>
        <authorList>
            <person name="Whitman W."/>
        </authorList>
    </citation>
    <scope>NUCLEOTIDE SEQUENCE [LARGE SCALE GENOMIC DNA]</scope>
    <source>
        <strain evidence="3 4">CECT 8960</strain>
    </source>
</reference>
<name>A0A7W7Q4N1_9PSEU</name>
<proteinExistence type="predicted"/>
<sequence length="210" mass="21846">MSIRFTGAAVVAVSLVGLAACTTAAPGTPIPDRVNSTDTPTSGDSPPDELPTNGAPKVENPIDATHFEQNPCDALTPAQASRLNVPPDGQAADTEFGGGCIWRNPDSGGATGISFLSSVRRGLSIAYAEESAGYYRYFKPIDDLEGFPAAIFDTGTDKPTSQCSITVGLSDDLAFQTLTNLSRANIGKTDPCEAGVMATREMLKTIKANS</sequence>
<dbReference type="Pfam" id="PF12079">
    <property type="entry name" value="DUF3558"/>
    <property type="match status" value="1"/>
</dbReference>
<keyword evidence="4" id="KW-1185">Reference proteome</keyword>
<keyword evidence="2" id="KW-0732">Signal</keyword>
<feature type="chain" id="PRO_5038357129" description="DUF3558 domain-containing protein" evidence="2">
    <location>
        <begin position="20"/>
        <end position="210"/>
    </location>
</feature>
<evidence type="ECO:0000313" key="4">
    <source>
        <dbReference type="Proteomes" id="UP000520767"/>
    </source>
</evidence>
<dbReference type="EMBL" id="JACHJQ010000003">
    <property type="protein sequence ID" value="MBB4906604.1"/>
    <property type="molecule type" value="Genomic_DNA"/>
</dbReference>
<dbReference type="PROSITE" id="PS51257">
    <property type="entry name" value="PROKAR_LIPOPROTEIN"/>
    <property type="match status" value="1"/>
</dbReference>
<evidence type="ECO:0008006" key="5">
    <source>
        <dbReference type="Google" id="ProtNLM"/>
    </source>
</evidence>
<evidence type="ECO:0000256" key="2">
    <source>
        <dbReference type="SAM" id="SignalP"/>
    </source>
</evidence>
<evidence type="ECO:0000256" key="1">
    <source>
        <dbReference type="SAM" id="MobiDB-lite"/>
    </source>
</evidence>
<gene>
    <name evidence="3" type="ORF">FHR82_002824</name>
</gene>
<feature type="region of interest" description="Disordered" evidence="1">
    <location>
        <begin position="24"/>
        <end position="62"/>
    </location>
</feature>
<dbReference type="InterPro" id="IPR024520">
    <property type="entry name" value="DUF3558"/>
</dbReference>
<organism evidence="3 4">
    <name type="scientific">Actinophytocola algeriensis</name>
    <dbReference type="NCBI Taxonomy" id="1768010"/>
    <lineage>
        <taxon>Bacteria</taxon>
        <taxon>Bacillati</taxon>
        <taxon>Actinomycetota</taxon>
        <taxon>Actinomycetes</taxon>
        <taxon>Pseudonocardiales</taxon>
        <taxon>Pseudonocardiaceae</taxon>
    </lineage>
</organism>
<accession>A0A7W7Q4N1</accession>
<protein>
    <recommendedName>
        <fullName evidence="5">DUF3558 domain-containing protein</fullName>
    </recommendedName>
</protein>
<dbReference type="Proteomes" id="UP000520767">
    <property type="component" value="Unassembled WGS sequence"/>
</dbReference>
<comment type="caution">
    <text evidence="3">The sequence shown here is derived from an EMBL/GenBank/DDBJ whole genome shotgun (WGS) entry which is preliminary data.</text>
</comment>
<dbReference type="RefSeq" id="WP_184810796.1">
    <property type="nucleotide sequence ID" value="NZ_JACHJQ010000003.1"/>
</dbReference>
<evidence type="ECO:0000313" key="3">
    <source>
        <dbReference type="EMBL" id="MBB4906604.1"/>
    </source>
</evidence>
<feature type="compositionally biased region" description="Polar residues" evidence="1">
    <location>
        <begin position="34"/>
        <end position="44"/>
    </location>
</feature>
<feature type="signal peptide" evidence="2">
    <location>
        <begin position="1"/>
        <end position="19"/>
    </location>
</feature>